<keyword evidence="2" id="KW-1185">Reference proteome</keyword>
<evidence type="ECO:0000313" key="2">
    <source>
        <dbReference type="Proteomes" id="UP000315321"/>
    </source>
</evidence>
<reference evidence="1 2" key="1">
    <citation type="submission" date="2019-07" db="EMBL/GenBank/DDBJ databases">
        <authorList>
            <person name="Grouzdev D.S."/>
        </authorList>
    </citation>
    <scope>NUCLEOTIDE SEQUENCE [LARGE SCALE GENOMIC DNA]</scope>
    <source>
        <strain evidence="1 2">3C</strain>
    </source>
</reference>
<comment type="caution">
    <text evidence="1">The sequence shown here is derived from an EMBL/GenBank/DDBJ whole genome shotgun (WGS) entry which is preliminary data.</text>
</comment>
<evidence type="ECO:0000313" key="1">
    <source>
        <dbReference type="EMBL" id="TSJ63090.1"/>
    </source>
</evidence>
<dbReference type="PANTHER" id="PTHR42692:SF1">
    <property type="entry name" value="NUCLEOTIDE PYROPHOSPHOHYDROLASE"/>
    <property type="match status" value="1"/>
</dbReference>
<dbReference type="EMBL" id="VMBP01000002">
    <property type="protein sequence ID" value="TSJ63090.1"/>
    <property type="molecule type" value="Genomic_DNA"/>
</dbReference>
<accession>A0ABY3DSU3</accession>
<organism evidence="1 2">
    <name type="scientific">Ancylobacter moscoviensis</name>
    <dbReference type="NCBI Taxonomy" id="2597768"/>
    <lineage>
        <taxon>Bacteria</taxon>
        <taxon>Pseudomonadati</taxon>
        <taxon>Pseudomonadota</taxon>
        <taxon>Alphaproteobacteria</taxon>
        <taxon>Hyphomicrobiales</taxon>
        <taxon>Xanthobacteraceae</taxon>
        <taxon>Ancylobacter</taxon>
    </lineage>
</organism>
<dbReference type="Proteomes" id="UP000315321">
    <property type="component" value="Unassembled WGS sequence"/>
</dbReference>
<name>A0ABY3DSU3_9HYPH</name>
<dbReference type="InterPro" id="IPR047046">
    <property type="entry name" value="YpjD/YvdC"/>
</dbReference>
<sequence length="148" mass="16071">MASSSDNIDAKDIRSLATDLQALADFLPVFRQPGFQAGTWAGGAETEPGVIQMPYVSYDPVVDSFRKVAYEHGWVKKDFAWSAWMQSDEARSLRAGTAIRSATSDQLGQLLTVCIRQDRFVEGALMGAFESGLILRIVERAAVLAAAA</sequence>
<gene>
    <name evidence="1" type="ORF">FO470_08925</name>
</gene>
<dbReference type="RefSeq" id="WP_144342579.1">
    <property type="nucleotide sequence ID" value="NZ_VMBP01000002.1"/>
</dbReference>
<proteinExistence type="predicted"/>
<dbReference type="Pfam" id="PF20118">
    <property type="entry name" value="DUF6508"/>
    <property type="match status" value="1"/>
</dbReference>
<dbReference type="InterPro" id="IPR045425">
    <property type="entry name" value="DUF6508"/>
</dbReference>
<dbReference type="PANTHER" id="PTHR42692">
    <property type="entry name" value="NUCLEOTIDE PYROPHOSPHOHYDROLASE"/>
    <property type="match status" value="1"/>
</dbReference>
<protein>
    <submittedName>
        <fullName evidence="1">Uncharacterized protein</fullName>
    </submittedName>
</protein>